<feature type="region of interest" description="Disordered" evidence="10">
    <location>
        <begin position="37"/>
        <end position="56"/>
    </location>
</feature>
<dbReference type="InParanoid" id="A0A4Q1BSA0"/>
<dbReference type="EMBL" id="SDIL01000013">
    <property type="protein sequence ID" value="RXK40905.1"/>
    <property type="molecule type" value="Genomic_DNA"/>
</dbReference>
<dbReference type="PANTHER" id="PTHR45939:SF1">
    <property type="entry name" value="MITOCHONDRIAL THIAMINE PYROPHOSPHATE CARRIER 1-RELATED"/>
    <property type="match status" value="1"/>
</dbReference>
<keyword evidence="6" id="KW-1133">Transmembrane helix</keyword>
<name>A0A4Q1BSA0_TREME</name>
<comment type="subcellular location">
    <subcellularLocation>
        <location evidence="1">Membrane</location>
        <topology evidence="1">Multi-pass membrane protein</topology>
    </subcellularLocation>
</comment>
<dbReference type="Gene3D" id="1.50.40.10">
    <property type="entry name" value="Mitochondrial carrier domain"/>
    <property type="match status" value="1"/>
</dbReference>
<feature type="region of interest" description="Disordered" evidence="10">
    <location>
        <begin position="323"/>
        <end position="353"/>
    </location>
</feature>
<dbReference type="InterPro" id="IPR052217">
    <property type="entry name" value="Mito/Peroxisomal_Carrier"/>
</dbReference>
<evidence type="ECO:0000313" key="12">
    <source>
        <dbReference type="Proteomes" id="UP000289152"/>
    </source>
</evidence>
<dbReference type="STRING" id="5217.A0A4Q1BSA0"/>
<evidence type="ECO:0008006" key="13">
    <source>
        <dbReference type="Google" id="ProtNLM"/>
    </source>
</evidence>
<dbReference type="GO" id="GO:0016020">
    <property type="term" value="C:membrane"/>
    <property type="evidence" value="ECO:0007669"/>
    <property type="project" value="UniProtKB-SubCell"/>
</dbReference>
<feature type="repeat" description="Solcar" evidence="8">
    <location>
        <begin position="282"/>
        <end position="404"/>
    </location>
</feature>
<evidence type="ECO:0000256" key="1">
    <source>
        <dbReference type="ARBA" id="ARBA00004141"/>
    </source>
</evidence>
<evidence type="ECO:0000256" key="10">
    <source>
        <dbReference type="SAM" id="MobiDB-lite"/>
    </source>
</evidence>
<evidence type="ECO:0000256" key="2">
    <source>
        <dbReference type="ARBA" id="ARBA00006375"/>
    </source>
</evidence>
<comment type="caution">
    <text evidence="11">The sequence shown here is derived from an EMBL/GenBank/DDBJ whole genome shotgun (WGS) entry which is preliminary data.</text>
</comment>
<keyword evidence="3 9" id="KW-0813">Transport</keyword>
<feature type="repeat" description="Solcar" evidence="8">
    <location>
        <begin position="135"/>
        <end position="270"/>
    </location>
</feature>
<organism evidence="11 12">
    <name type="scientific">Tremella mesenterica</name>
    <name type="common">Jelly fungus</name>
    <dbReference type="NCBI Taxonomy" id="5217"/>
    <lineage>
        <taxon>Eukaryota</taxon>
        <taxon>Fungi</taxon>
        <taxon>Dikarya</taxon>
        <taxon>Basidiomycota</taxon>
        <taxon>Agaricomycotina</taxon>
        <taxon>Tremellomycetes</taxon>
        <taxon>Tremellales</taxon>
        <taxon>Tremellaceae</taxon>
        <taxon>Tremella</taxon>
    </lineage>
</organism>
<protein>
    <recommendedName>
        <fullName evidence="13">Adenine nucleotide transporter</fullName>
    </recommendedName>
</protein>
<proteinExistence type="inferred from homology"/>
<evidence type="ECO:0000256" key="8">
    <source>
        <dbReference type="PROSITE-ProRule" id="PRU00282"/>
    </source>
</evidence>
<sequence length="422" mass="46096">MSQELTPLASALAGALGAVFSNALVYPLDTIKTRLQALPPQPEPSPSSAKSTVRHDAHGVIRRLSKRLKRWQLLQMLIQVIGTEGIGGVFKGFSANMINTFSQQFAYFFFHTFLRSWTLRKLRSSPTSHSHPPTLGTSSELLIGAAAGALAQIFTIPVAVIATRQQLWTPPLTNPTRSVSTNNFSPLTITSPPNQEIETPSLLEHEKETSFSSETSSRVEKITSPGLFQVAQEIIAEGGFTALWTGLRPGLVLTVNPAITYGVFERLKTYLLSAKPREGGKLNVGEAFWLGVGSKTLATVVTYPYIFAKVKLQAQTSKGDLTISDPIKSDTDPSDFTPEAKITSTTKSRSPTSLHKSTGALAILRHVYKKEGMKGWYRGLGAQILKAVLCQGILFVSKDQFEVYAIMILALLSRLKNRIVIK</sequence>
<evidence type="ECO:0000313" key="11">
    <source>
        <dbReference type="EMBL" id="RXK40905.1"/>
    </source>
</evidence>
<evidence type="ECO:0000256" key="9">
    <source>
        <dbReference type="RuleBase" id="RU000488"/>
    </source>
</evidence>
<dbReference type="Proteomes" id="UP000289152">
    <property type="component" value="Unassembled WGS sequence"/>
</dbReference>
<keyword evidence="12" id="KW-1185">Reference proteome</keyword>
<keyword evidence="4 8" id="KW-0812">Transmembrane</keyword>
<feature type="repeat" description="Solcar" evidence="8">
    <location>
        <begin position="5"/>
        <end position="117"/>
    </location>
</feature>
<dbReference type="VEuPathDB" id="FungiDB:TREMEDRAFT_67578"/>
<gene>
    <name evidence="11" type="ORF">M231_01753</name>
</gene>
<comment type="similarity">
    <text evidence="2 9">Belongs to the mitochondrial carrier (TC 2.A.29) family.</text>
</comment>
<feature type="compositionally biased region" description="Polar residues" evidence="10">
    <location>
        <begin position="342"/>
        <end position="353"/>
    </location>
</feature>
<evidence type="ECO:0000256" key="6">
    <source>
        <dbReference type="ARBA" id="ARBA00022989"/>
    </source>
</evidence>
<dbReference type="PROSITE" id="PS50920">
    <property type="entry name" value="SOLCAR"/>
    <property type="match status" value="3"/>
</dbReference>
<evidence type="ECO:0000256" key="3">
    <source>
        <dbReference type="ARBA" id="ARBA00022448"/>
    </source>
</evidence>
<keyword evidence="7 8" id="KW-0472">Membrane</keyword>
<dbReference type="OrthoDB" id="446044at2759"/>
<dbReference type="GO" id="GO:0015217">
    <property type="term" value="F:ADP transmembrane transporter activity"/>
    <property type="evidence" value="ECO:0007669"/>
    <property type="project" value="TreeGrafter"/>
</dbReference>
<evidence type="ECO:0000256" key="4">
    <source>
        <dbReference type="ARBA" id="ARBA00022692"/>
    </source>
</evidence>
<reference evidence="11 12" key="1">
    <citation type="submission" date="2016-06" db="EMBL/GenBank/DDBJ databases">
        <title>Evolution of pathogenesis and genome organization in the Tremellales.</title>
        <authorList>
            <person name="Cuomo C."/>
            <person name="Litvintseva A."/>
            <person name="Heitman J."/>
            <person name="Chen Y."/>
            <person name="Sun S."/>
            <person name="Springer D."/>
            <person name="Dromer F."/>
            <person name="Young S."/>
            <person name="Zeng Q."/>
            <person name="Chapman S."/>
            <person name="Gujja S."/>
            <person name="Saif S."/>
            <person name="Birren B."/>
        </authorList>
    </citation>
    <scope>NUCLEOTIDE SEQUENCE [LARGE SCALE GENOMIC DNA]</scope>
    <source>
        <strain evidence="11 12">ATCC 28783</strain>
    </source>
</reference>
<dbReference type="AlphaFoldDB" id="A0A4Q1BSA0"/>
<dbReference type="SUPFAM" id="SSF103506">
    <property type="entry name" value="Mitochondrial carrier"/>
    <property type="match status" value="1"/>
</dbReference>
<dbReference type="PANTHER" id="PTHR45939">
    <property type="entry name" value="PEROXISOMAL MEMBRANE PROTEIN PMP34-RELATED"/>
    <property type="match status" value="1"/>
</dbReference>
<evidence type="ECO:0000256" key="5">
    <source>
        <dbReference type="ARBA" id="ARBA00022737"/>
    </source>
</evidence>
<evidence type="ECO:0000256" key="7">
    <source>
        <dbReference type="ARBA" id="ARBA00023136"/>
    </source>
</evidence>
<accession>A0A4Q1BSA0</accession>
<keyword evidence="5" id="KW-0677">Repeat</keyword>
<dbReference type="InterPro" id="IPR018108">
    <property type="entry name" value="MCP_transmembrane"/>
</dbReference>
<dbReference type="InterPro" id="IPR023395">
    <property type="entry name" value="MCP_dom_sf"/>
</dbReference>
<dbReference type="Pfam" id="PF00153">
    <property type="entry name" value="Mito_carr"/>
    <property type="match status" value="3"/>
</dbReference>